<dbReference type="AlphaFoldDB" id="A0A6A4GFC0"/>
<evidence type="ECO:0000313" key="2">
    <source>
        <dbReference type="Proteomes" id="UP000799118"/>
    </source>
</evidence>
<accession>A0A6A4GFC0</accession>
<proteinExistence type="predicted"/>
<organism evidence="1 2">
    <name type="scientific">Gymnopus androsaceus JB14</name>
    <dbReference type="NCBI Taxonomy" id="1447944"/>
    <lineage>
        <taxon>Eukaryota</taxon>
        <taxon>Fungi</taxon>
        <taxon>Dikarya</taxon>
        <taxon>Basidiomycota</taxon>
        <taxon>Agaricomycotina</taxon>
        <taxon>Agaricomycetes</taxon>
        <taxon>Agaricomycetidae</taxon>
        <taxon>Agaricales</taxon>
        <taxon>Marasmiineae</taxon>
        <taxon>Omphalotaceae</taxon>
        <taxon>Gymnopus</taxon>
    </lineage>
</organism>
<evidence type="ECO:0000313" key="1">
    <source>
        <dbReference type="EMBL" id="KAE9384140.1"/>
    </source>
</evidence>
<gene>
    <name evidence="1" type="ORF">BT96DRAFT_1026977</name>
</gene>
<sequence length="459" mass="50411">MSATTPITVYSRSLSPIYTPRCLSPILEVEEHSSLLPVSQVVLFPGNLSTPTPVISEGNATGSDDIVVTLSSVPTDARAIVVSMFGLIDLTFKRFYDVQSQTIIDGIAHDREVRALKAQIESVTALNAQANESNATLLGQLHLAECAISNCAIEAADQERRVQFLRADNFDYSVCLENCQLALDGAVMERDRLRDKVRVLHNRLDQCFDKVFEDVCQETERVRAQFEESRLCTSLLEGELIAAYEHQEGFQNKISSLTNNLDQYASQRTELARSVLYLSRRDVLPFSIVLGCDADVIYDYVSALTPHSFNTLHLLCFIHKFLDGFRSIIHACQEGQHSIVNSLPCPTVASNYASFFSAEMGPSAFDYAIRANAVVRPNVSLLVYPPDRLSPVMPNSSGLNTMLFDSPSRSSSVSTEVLVRDYDSDSNFEGSDELYTDSDGSISGDGAALDDGIVGTIGL</sequence>
<reference evidence="1" key="1">
    <citation type="journal article" date="2019" name="Environ. Microbiol.">
        <title>Fungal ecological strategies reflected in gene transcription - a case study of two litter decomposers.</title>
        <authorList>
            <person name="Barbi F."/>
            <person name="Kohler A."/>
            <person name="Barry K."/>
            <person name="Baskaran P."/>
            <person name="Daum C."/>
            <person name="Fauchery L."/>
            <person name="Ihrmark K."/>
            <person name="Kuo A."/>
            <person name="LaButti K."/>
            <person name="Lipzen A."/>
            <person name="Morin E."/>
            <person name="Grigoriev I.V."/>
            <person name="Henrissat B."/>
            <person name="Lindahl B."/>
            <person name="Martin F."/>
        </authorList>
    </citation>
    <scope>NUCLEOTIDE SEQUENCE</scope>
    <source>
        <strain evidence="1">JB14</strain>
    </source>
</reference>
<keyword evidence="2" id="KW-1185">Reference proteome</keyword>
<dbReference type="EMBL" id="ML770212">
    <property type="protein sequence ID" value="KAE9384140.1"/>
    <property type="molecule type" value="Genomic_DNA"/>
</dbReference>
<dbReference type="Proteomes" id="UP000799118">
    <property type="component" value="Unassembled WGS sequence"/>
</dbReference>
<protein>
    <submittedName>
        <fullName evidence="1">Uncharacterized protein</fullName>
    </submittedName>
</protein>
<name>A0A6A4GFC0_9AGAR</name>